<name>A0A2T9WL95_NANST</name>
<dbReference type="InterPro" id="IPR016050">
    <property type="entry name" value="Proteasome_bsu_CS"/>
</dbReference>
<evidence type="ECO:0000256" key="1">
    <source>
        <dbReference type="ARBA" id="ARBA00001198"/>
    </source>
</evidence>
<dbReference type="GO" id="GO:0019774">
    <property type="term" value="C:proteasome core complex, beta-subunit complex"/>
    <property type="evidence" value="ECO:0007669"/>
    <property type="project" value="UniProtKB-ARBA"/>
</dbReference>
<dbReference type="Proteomes" id="UP000245908">
    <property type="component" value="Unassembled WGS sequence"/>
</dbReference>
<dbReference type="EMBL" id="QEFP01000006">
    <property type="protein sequence ID" value="PVU68599.1"/>
    <property type="molecule type" value="Genomic_DNA"/>
</dbReference>
<dbReference type="InterPro" id="IPR023333">
    <property type="entry name" value="Proteasome_suB-type"/>
</dbReference>
<dbReference type="PANTHER" id="PTHR32194:SF0">
    <property type="entry name" value="ATP-DEPENDENT PROTEASE SUBUNIT HSLV"/>
    <property type="match status" value="1"/>
</dbReference>
<proteinExistence type="predicted"/>
<dbReference type="GO" id="GO:0051603">
    <property type="term" value="P:proteolysis involved in protein catabolic process"/>
    <property type="evidence" value="ECO:0007669"/>
    <property type="project" value="InterPro"/>
</dbReference>
<dbReference type="PROSITE" id="PS51476">
    <property type="entry name" value="PROTEASOME_BETA_2"/>
    <property type="match status" value="1"/>
</dbReference>
<reference evidence="9" key="4">
    <citation type="submission" date="2021-11" db="EMBL/GenBank/DDBJ databases">
        <authorList>
            <person name="Munson-Mcgee J."/>
            <person name="Field E."/>
            <person name="Bateson M."/>
            <person name="Rooney C."/>
            <person name="Stepanauskas R."/>
            <person name="Young M."/>
        </authorList>
    </citation>
    <scope>NUCLEOTIDE SEQUENCE</scope>
    <source>
        <strain evidence="9">SCGC AB-777_F03</strain>
    </source>
</reference>
<dbReference type="EMBL" id="QEFH01000001">
    <property type="protein sequence ID" value="PVU71700.1"/>
    <property type="molecule type" value="Genomic_DNA"/>
</dbReference>
<dbReference type="PRINTS" id="PR00141">
    <property type="entry name" value="PROTEASOME"/>
</dbReference>
<dbReference type="InterPro" id="IPR000243">
    <property type="entry name" value="Pept_T1A_subB"/>
</dbReference>
<dbReference type="PANTHER" id="PTHR32194">
    <property type="entry name" value="METALLOPROTEASE TLDD"/>
    <property type="match status" value="1"/>
</dbReference>
<keyword evidence="6" id="KW-0378">Hydrolase</keyword>
<dbReference type="SUPFAM" id="SSF56235">
    <property type="entry name" value="N-terminal nucleophile aminohydrolases (Ntn hydrolases)"/>
    <property type="match status" value="1"/>
</dbReference>
<evidence type="ECO:0000256" key="3">
    <source>
        <dbReference type="ARBA" id="ARBA00022490"/>
    </source>
</evidence>
<evidence type="ECO:0000256" key="7">
    <source>
        <dbReference type="ARBA" id="ARBA00022942"/>
    </source>
</evidence>
<evidence type="ECO:0000256" key="5">
    <source>
        <dbReference type="ARBA" id="ARBA00022698"/>
    </source>
</evidence>
<accession>A0A2T9WL95</accession>
<evidence type="ECO:0000313" key="12">
    <source>
        <dbReference type="Proteomes" id="UP000245908"/>
    </source>
</evidence>
<keyword evidence="5" id="KW-0888">Threonine protease</keyword>
<comment type="catalytic activity">
    <reaction evidence="1">
        <text>Cleavage of peptide bonds with very broad specificity.</text>
        <dbReference type="EC" id="3.4.25.1"/>
    </reaction>
</comment>
<dbReference type="EC" id="3.4.25.1" evidence="2"/>
<comment type="caution">
    <text evidence="10">The sequence shown here is derived from an EMBL/GenBank/DDBJ whole genome shotgun (WGS) entry which is preliminary data.</text>
</comment>
<dbReference type="RefSeq" id="WP_228615453.1">
    <property type="nucleotide sequence ID" value="NZ_QEFP02000016.1"/>
</dbReference>
<protein>
    <recommendedName>
        <fullName evidence="2">proteasome endopeptidase complex</fullName>
        <ecNumber evidence="2">3.4.25.1</ecNumber>
    </recommendedName>
</protein>
<organism evidence="10">
    <name type="scientific">Nanobsidianus stetteri</name>
    <dbReference type="NCBI Taxonomy" id="1294122"/>
    <lineage>
        <taxon>Archaea</taxon>
        <taxon>Nanobdellota</taxon>
        <taxon>Candidatus Nanoarchaeia</taxon>
        <taxon>Nanoarchaeales</taxon>
        <taxon>Nanopusillaceae</taxon>
        <taxon>Candidatus Nanobsidianus</taxon>
    </lineage>
</organism>
<keyword evidence="7 10" id="KW-0647">Proteasome</keyword>
<dbReference type="CDD" id="cd01912">
    <property type="entry name" value="proteasome_beta"/>
    <property type="match status" value="1"/>
</dbReference>
<dbReference type="InterPro" id="IPR029055">
    <property type="entry name" value="Ntn_hydrolases_N"/>
</dbReference>
<evidence type="ECO:0000313" key="10">
    <source>
        <dbReference type="EMBL" id="PVU68599.1"/>
    </source>
</evidence>
<sequence>MTESSGTTIVAIKFKDGVLIASDKQATAGMMVYHKKVQKLHQITDNILMGAAGLVGDIQALVKILQANLKLKYLRSKNEPTAEEAANFLSTLMNYYKWFPFFTEVIIVGKDNDDYNIYEIDEAGGLEKFDNFVSTGSGMMFALGVLETEYKENMDEEEAKELAKKAILAAIKRDLGSGYGIEIWTLTKEGLKKELYEVKEELQKK</sequence>
<dbReference type="GO" id="GO:0005737">
    <property type="term" value="C:cytoplasm"/>
    <property type="evidence" value="ECO:0007669"/>
    <property type="project" value="TreeGrafter"/>
</dbReference>
<dbReference type="InterPro" id="IPR001353">
    <property type="entry name" value="Proteasome_sua/b"/>
</dbReference>
<dbReference type="PROSITE" id="PS00854">
    <property type="entry name" value="PROTEASOME_BETA_1"/>
    <property type="match status" value="1"/>
</dbReference>
<evidence type="ECO:0000256" key="4">
    <source>
        <dbReference type="ARBA" id="ARBA00022670"/>
    </source>
</evidence>
<reference evidence="10 12" key="1">
    <citation type="journal article" date="2015" name="Appl. Environ. Microbiol.">
        <title>Nanoarchaeota, Their Sulfolobales Host, and Nanoarchaeota Virus Distribution across Yellowstone National Park Hot Springs.</title>
        <authorList>
            <person name="Munson-McGee J.H."/>
            <person name="Field E.K."/>
            <person name="Bateson M."/>
            <person name="Rooney C."/>
            <person name="Stepanauskas R."/>
            <person name="Young M.J."/>
        </authorList>
    </citation>
    <scope>NUCLEOTIDE SEQUENCE [LARGE SCALE GENOMIC DNA]</scope>
    <source>
        <strain evidence="10">SCGC AB-777_F03</strain>
        <strain evidence="11">SCGC AB-777_O03</strain>
    </source>
</reference>
<dbReference type="AlphaFoldDB" id="A0A2T9WL95"/>
<evidence type="ECO:0000313" key="11">
    <source>
        <dbReference type="EMBL" id="PVU71700.1"/>
    </source>
</evidence>
<gene>
    <name evidence="9" type="ORF">DDW03_002320</name>
    <name evidence="10" type="ORF">DDW03_01640</name>
    <name evidence="11" type="ORF">DDW05_00150</name>
</gene>
<keyword evidence="3" id="KW-0963">Cytoplasm</keyword>
<evidence type="ECO:0000256" key="6">
    <source>
        <dbReference type="ARBA" id="ARBA00022801"/>
    </source>
</evidence>
<dbReference type="Proteomes" id="UP000245509">
    <property type="component" value="Unassembled WGS sequence"/>
</dbReference>
<reference evidence="9" key="2">
    <citation type="submission" date="2017-05" db="EMBL/GenBank/DDBJ databases">
        <authorList>
            <person name="Munson-Mcgee J.H."/>
        </authorList>
    </citation>
    <scope>NUCLEOTIDE SEQUENCE</scope>
    <source>
        <strain evidence="9">SCGC AB-777_F03</strain>
    </source>
</reference>
<evidence type="ECO:0000256" key="8">
    <source>
        <dbReference type="PIRSR" id="PIRSR600243-1"/>
    </source>
</evidence>
<dbReference type="Pfam" id="PF00227">
    <property type="entry name" value="Proteasome"/>
    <property type="match status" value="1"/>
</dbReference>
<dbReference type="Gene3D" id="3.60.20.10">
    <property type="entry name" value="Glutamine Phosphoribosylpyrophosphate, subunit 1, domain 1"/>
    <property type="match status" value="1"/>
</dbReference>
<feature type="active site" description="Nucleophile" evidence="8">
    <location>
        <position position="7"/>
    </location>
</feature>
<dbReference type="GO" id="GO:0004298">
    <property type="term" value="F:threonine-type endopeptidase activity"/>
    <property type="evidence" value="ECO:0007669"/>
    <property type="project" value="UniProtKB-KW"/>
</dbReference>
<evidence type="ECO:0000256" key="2">
    <source>
        <dbReference type="ARBA" id="ARBA00012039"/>
    </source>
</evidence>
<keyword evidence="4" id="KW-0645">Protease</keyword>
<evidence type="ECO:0000313" key="9">
    <source>
        <dbReference type="EMBL" id="MCC5447228.1"/>
    </source>
</evidence>
<dbReference type="EMBL" id="QEFP02000016">
    <property type="protein sequence ID" value="MCC5447228.1"/>
    <property type="molecule type" value="Genomic_DNA"/>
</dbReference>
<reference evidence="10" key="3">
    <citation type="submission" date="2017-05" db="EMBL/GenBank/DDBJ databases">
        <authorList>
            <person name="Song R."/>
            <person name="Chenine A.L."/>
            <person name="Ruprecht R.M."/>
        </authorList>
    </citation>
    <scope>NUCLEOTIDE SEQUENCE</scope>
    <source>
        <strain evidence="10">SCGC AB-777_F03</strain>
        <strain evidence="11">SCGC AB-777_O03</strain>
    </source>
</reference>